<protein>
    <submittedName>
        <fullName evidence="7">Hemolysin secretion protein D, chromosomal</fullName>
    </submittedName>
</protein>
<keyword evidence="4 6" id="KW-0472">Membrane</keyword>
<keyword evidence="5" id="KW-0175">Coiled coil</keyword>
<organism evidence="7 8">
    <name type="scientific">Salinivirga cyanobacteriivorans</name>
    <dbReference type="NCBI Taxonomy" id="1307839"/>
    <lineage>
        <taxon>Bacteria</taxon>
        <taxon>Pseudomonadati</taxon>
        <taxon>Bacteroidota</taxon>
        <taxon>Bacteroidia</taxon>
        <taxon>Bacteroidales</taxon>
        <taxon>Salinivirgaceae</taxon>
        <taxon>Salinivirga</taxon>
    </lineage>
</organism>
<keyword evidence="2 6" id="KW-0812">Transmembrane</keyword>
<keyword evidence="8" id="KW-1185">Reference proteome</keyword>
<evidence type="ECO:0000256" key="4">
    <source>
        <dbReference type="ARBA" id="ARBA00023136"/>
    </source>
</evidence>
<gene>
    <name evidence="7" type="primary">hlyD_1</name>
    <name evidence="7" type="ORF">L21SP5_00464</name>
</gene>
<dbReference type="InterPro" id="IPR050739">
    <property type="entry name" value="MFP"/>
</dbReference>
<evidence type="ECO:0000256" key="3">
    <source>
        <dbReference type="ARBA" id="ARBA00022989"/>
    </source>
</evidence>
<evidence type="ECO:0000256" key="6">
    <source>
        <dbReference type="SAM" id="Phobius"/>
    </source>
</evidence>
<evidence type="ECO:0000256" key="1">
    <source>
        <dbReference type="ARBA" id="ARBA00004167"/>
    </source>
</evidence>
<keyword evidence="3 6" id="KW-1133">Transmembrane helix</keyword>
<proteinExistence type="predicted"/>
<dbReference type="GO" id="GO:0016020">
    <property type="term" value="C:membrane"/>
    <property type="evidence" value="ECO:0007669"/>
    <property type="project" value="UniProtKB-SubCell"/>
</dbReference>
<dbReference type="Proteomes" id="UP000064893">
    <property type="component" value="Chromosome"/>
</dbReference>
<accession>A0A0S2HW21</accession>
<sequence length="435" mass="49810">MPEKTENKPKIELRSEEVQEILGHIPSWIVRWGITMFFFILAALLIGSHFFAYPDVVNGEVEILSVNPPVEIRSKVNGHIDTLYFKDNQHVDKSQIIGTIKNPAKYEDVVRAEQYLDSLKQHIQNNSFNKITIPAKIPSLGNMQSFWASLVSSLNAYQEFYTDKYYDKKIANLKAKIKQQKGYLETLSRQIQLVRQSLSLTKSRYGKDSMLYARKVIAEAEFDQSKQNLIQHMQSLESQEAALTQAQMQLTSQLDQLTDYANQNKRETDQLLREIRQNMENLASSISVWEDNYLIKASKSGKVSFTGIWSSKQPVQAGDIICTIVPEQPGEIMGRVKLSTQGAGKVEKNQKVNIKLMDYPYMEFGMIQGKVENVALVPNEEFYWAYVDIPKPLKTTYGKQISFRQKMPGTAEIVTKDLSVLDRFLQPIMHALHSR</sequence>
<name>A0A0S2HW21_9BACT</name>
<evidence type="ECO:0000256" key="2">
    <source>
        <dbReference type="ARBA" id="ARBA00022692"/>
    </source>
</evidence>
<feature type="transmembrane region" description="Helical" evidence="6">
    <location>
        <begin position="29"/>
        <end position="52"/>
    </location>
</feature>
<dbReference type="OrthoDB" id="7057889at2"/>
<evidence type="ECO:0000313" key="8">
    <source>
        <dbReference type="Proteomes" id="UP000064893"/>
    </source>
</evidence>
<dbReference type="PANTHER" id="PTHR30386">
    <property type="entry name" value="MEMBRANE FUSION SUBUNIT OF EMRAB-TOLC MULTIDRUG EFFLUX PUMP"/>
    <property type="match status" value="1"/>
</dbReference>
<dbReference type="EMBL" id="CP013118">
    <property type="protein sequence ID" value="ALO14140.1"/>
    <property type="molecule type" value="Genomic_DNA"/>
</dbReference>
<dbReference type="KEGG" id="blq:L21SP5_00464"/>
<feature type="coiled-coil region" evidence="5">
    <location>
        <begin position="226"/>
        <end position="292"/>
    </location>
</feature>
<dbReference type="STRING" id="1307839.L21SP5_00464"/>
<dbReference type="PANTHER" id="PTHR30386:SF26">
    <property type="entry name" value="TRANSPORT PROTEIN COMB"/>
    <property type="match status" value="1"/>
</dbReference>
<evidence type="ECO:0000313" key="7">
    <source>
        <dbReference type="EMBL" id="ALO14140.1"/>
    </source>
</evidence>
<dbReference type="RefSeq" id="WP_057951717.1">
    <property type="nucleotide sequence ID" value="NZ_CP013118.1"/>
</dbReference>
<dbReference type="AlphaFoldDB" id="A0A0S2HW21"/>
<evidence type="ECO:0000256" key="5">
    <source>
        <dbReference type="SAM" id="Coils"/>
    </source>
</evidence>
<comment type="subcellular location">
    <subcellularLocation>
        <location evidence="1">Membrane</location>
        <topology evidence="1">Single-pass membrane protein</topology>
    </subcellularLocation>
</comment>
<reference evidence="7 8" key="1">
    <citation type="submission" date="2015-11" db="EMBL/GenBank/DDBJ databases">
        <title>Description and complete genome sequence of a novel strain predominating in hypersaline microbial mats and representing a new family of the Bacteriodetes phylum.</title>
        <authorList>
            <person name="Spring S."/>
            <person name="Bunk B."/>
            <person name="Sproer C."/>
            <person name="Klenk H.-P."/>
        </authorList>
    </citation>
    <scope>NUCLEOTIDE SEQUENCE [LARGE SCALE GENOMIC DNA]</scope>
    <source>
        <strain evidence="7 8">L21-Spi-D4</strain>
    </source>
</reference>
<dbReference type="PRINTS" id="PR01490">
    <property type="entry name" value="RTXTOXIND"/>
</dbReference>